<dbReference type="InterPro" id="IPR003594">
    <property type="entry name" value="HATPase_dom"/>
</dbReference>
<dbReference type="Pfam" id="PF00672">
    <property type="entry name" value="HAMP"/>
    <property type="match status" value="1"/>
</dbReference>
<dbReference type="PANTHER" id="PTHR45436">
    <property type="entry name" value="SENSOR HISTIDINE KINASE YKOH"/>
    <property type="match status" value="1"/>
</dbReference>
<dbReference type="AlphaFoldDB" id="A0A941D945"/>
<dbReference type="SUPFAM" id="SSF158472">
    <property type="entry name" value="HAMP domain-like"/>
    <property type="match status" value="1"/>
</dbReference>
<dbReference type="CDD" id="cd00082">
    <property type="entry name" value="HisKA"/>
    <property type="match status" value="1"/>
</dbReference>
<evidence type="ECO:0000256" key="11">
    <source>
        <dbReference type="SAM" id="Phobius"/>
    </source>
</evidence>
<dbReference type="InterPro" id="IPR036097">
    <property type="entry name" value="HisK_dim/P_sf"/>
</dbReference>
<dbReference type="PROSITE" id="PS50885">
    <property type="entry name" value="HAMP"/>
    <property type="match status" value="1"/>
</dbReference>
<dbReference type="PANTHER" id="PTHR45436:SF5">
    <property type="entry name" value="SENSOR HISTIDINE KINASE TRCS"/>
    <property type="match status" value="1"/>
</dbReference>
<keyword evidence="15" id="KW-1185">Reference proteome</keyword>
<dbReference type="Pfam" id="PF00512">
    <property type="entry name" value="HisKA"/>
    <property type="match status" value="1"/>
</dbReference>
<dbReference type="EMBL" id="JAGSNF010000010">
    <property type="protein sequence ID" value="MBR7743373.1"/>
    <property type="molecule type" value="Genomic_DNA"/>
</dbReference>
<comment type="subcellular location">
    <subcellularLocation>
        <location evidence="2">Cell membrane</location>
    </subcellularLocation>
</comment>
<comment type="caution">
    <text evidence="14">The sequence shown here is derived from an EMBL/GenBank/DDBJ whole genome shotgun (WGS) entry which is preliminary data.</text>
</comment>
<feature type="domain" description="HAMP" evidence="13">
    <location>
        <begin position="198"/>
        <end position="250"/>
    </location>
</feature>
<dbReference type="CDD" id="cd06225">
    <property type="entry name" value="HAMP"/>
    <property type="match status" value="1"/>
</dbReference>
<sequence length="481" mass="51976">MTEPPRRRPASSVRTTVLAALVALVTLALGVAGATTYALQRSSTDERIDSALTRAVTDFRRSAGTTVEGGTVETLRRGLQETVPLPYEGMIGLVDGVPTWYAPRTVPVRLEDDPDLVRQVAGAPTDEARLSTVTTPRATYRVATVPVRVEGDPASGLYVIAADRDSELEALASAWRRYTLVAGAALVLITLAGWLVIGRVLRPLEHLRDTAQRINDTDLSDRIPVTGTDDIAELTRTVNAMLDRLETAFVHQRRLLDEVGHELRTPLTVIGGHLELMEPEDREDVVATRALALDEVDRMRLLVDDLLVLARADRPDFVRPVPAQVGVLVDDVLDKARGLGRREWRVGERADVECVLDPNRVTQAMLQLVSNAVRYSEEGSRVTIGSAVDGDLLRLWVRDEGQGIDADDVGRVLDRFVRGRAATESGTPGSGLGLAIVDAIATAHGGRVEIASTRGAGTTVVLEIPARAVPAPEDTLVLEVP</sequence>
<comment type="catalytic activity">
    <reaction evidence="1">
        <text>ATP + protein L-histidine = ADP + protein N-phospho-L-histidine.</text>
        <dbReference type="EC" id="2.7.13.3"/>
    </reaction>
</comment>
<dbReference type="InterPro" id="IPR050428">
    <property type="entry name" value="TCS_sensor_his_kinase"/>
</dbReference>
<dbReference type="SUPFAM" id="SSF55874">
    <property type="entry name" value="ATPase domain of HSP90 chaperone/DNA topoisomerase II/histidine kinase"/>
    <property type="match status" value="1"/>
</dbReference>
<evidence type="ECO:0000259" key="12">
    <source>
        <dbReference type="PROSITE" id="PS50109"/>
    </source>
</evidence>
<evidence type="ECO:0000256" key="6">
    <source>
        <dbReference type="ARBA" id="ARBA00022692"/>
    </source>
</evidence>
<keyword evidence="10 11" id="KW-0472">Membrane</keyword>
<feature type="domain" description="Histidine kinase" evidence="12">
    <location>
        <begin position="258"/>
        <end position="468"/>
    </location>
</feature>
<dbReference type="InterPro" id="IPR003660">
    <property type="entry name" value="HAMP_dom"/>
</dbReference>
<evidence type="ECO:0000313" key="15">
    <source>
        <dbReference type="Proteomes" id="UP000677016"/>
    </source>
</evidence>
<evidence type="ECO:0000256" key="9">
    <source>
        <dbReference type="ARBA" id="ARBA00023012"/>
    </source>
</evidence>
<evidence type="ECO:0000256" key="5">
    <source>
        <dbReference type="ARBA" id="ARBA00022679"/>
    </source>
</evidence>
<keyword evidence="4" id="KW-0597">Phosphoprotein</keyword>
<dbReference type="PRINTS" id="PR00344">
    <property type="entry name" value="BCTRLSENSOR"/>
</dbReference>
<evidence type="ECO:0000256" key="4">
    <source>
        <dbReference type="ARBA" id="ARBA00022553"/>
    </source>
</evidence>
<dbReference type="SUPFAM" id="SSF47384">
    <property type="entry name" value="Homodimeric domain of signal transducing histidine kinase"/>
    <property type="match status" value="1"/>
</dbReference>
<dbReference type="Gene3D" id="1.10.287.130">
    <property type="match status" value="1"/>
</dbReference>
<evidence type="ECO:0000256" key="10">
    <source>
        <dbReference type="ARBA" id="ARBA00023136"/>
    </source>
</evidence>
<evidence type="ECO:0000256" key="3">
    <source>
        <dbReference type="ARBA" id="ARBA00012438"/>
    </source>
</evidence>
<dbReference type="InterPro" id="IPR036890">
    <property type="entry name" value="HATPase_C_sf"/>
</dbReference>
<dbReference type="Proteomes" id="UP000677016">
    <property type="component" value="Unassembled WGS sequence"/>
</dbReference>
<feature type="transmembrane region" description="Helical" evidence="11">
    <location>
        <begin position="178"/>
        <end position="197"/>
    </location>
</feature>
<dbReference type="InterPro" id="IPR005467">
    <property type="entry name" value="His_kinase_dom"/>
</dbReference>
<dbReference type="InterPro" id="IPR004358">
    <property type="entry name" value="Sig_transdc_His_kin-like_C"/>
</dbReference>
<dbReference type="GO" id="GO:0000155">
    <property type="term" value="F:phosphorelay sensor kinase activity"/>
    <property type="evidence" value="ECO:0007669"/>
    <property type="project" value="InterPro"/>
</dbReference>
<evidence type="ECO:0000259" key="13">
    <source>
        <dbReference type="PROSITE" id="PS50885"/>
    </source>
</evidence>
<dbReference type="CDD" id="cd00075">
    <property type="entry name" value="HATPase"/>
    <property type="match status" value="1"/>
</dbReference>
<protein>
    <recommendedName>
        <fullName evidence="3">histidine kinase</fullName>
        <ecNumber evidence="3">2.7.13.3</ecNumber>
    </recommendedName>
</protein>
<dbReference type="Gene3D" id="3.30.565.10">
    <property type="entry name" value="Histidine kinase-like ATPase, C-terminal domain"/>
    <property type="match status" value="1"/>
</dbReference>
<dbReference type="SMART" id="SM00304">
    <property type="entry name" value="HAMP"/>
    <property type="match status" value="1"/>
</dbReference>
<evidence type="ECO:0000256" key="2">
    <source>
        <dbReference type="ARBA" id="ARBA00004236"/>
    </source>
</evidence>
<evidence type="ECO:0000256" key="7">
    <source>
        <dbReference type="ARBA" id="ARBA00022777"/>
    </source>
</evidence>
<dbReference type="GO" id="GO:0005886">
    <property type="term" value="C:plasma membrane"/>
    <property type="evidence" value="ECO:0007669"/>
    <property type="project" value="UniProtKB-SubCell"/>
</dbReference>
<keyword evidence="6 11" id="KW-0812">Transmembrane</keyword>
<evidence type="ECO:0000256" key="8">
    <source>
        <dbReference type="ARBA" id="ARBA00022989"/>
    </source>
</evidence>
<accession>A0A941D945</accession>
<evidence type="ECO:0000313" key="14">
    <source>
        <dbReference type="EMBL" id="MBR7743373.1"/>
    </source>
</evidence>
<dbReference type="Pfam" id="PF02518">
    <property type="entry name" value="HATPase_c"/>
    <property type="match status" value="1"/>
</dbReference>
<keyword evidence="8 11" id="KW-1133">Transmembrane helix</keyword>
<keyword evidence="7 14" id="KW-0418">Kinase</keyword>
<dbReference type="Gene3D" id="6.10.340.10">
    <property type="match status" value="1"/>
</dbReference>
<gene>
    <name evidence="14" type="ORF">KC207_08735</name>
</gene>
<dbReference type="RefSeq" id="WP_211602629.1">
    <property type="nucleotide sequence ID" value="NZ_JAGSNF010000010.1"/>
</dbReference>
<dbReference type="PROSITE" id="PS50109">
    <property type="entry name" value="HIS_KIN"/>
    <property type="match status" value="1"/>
</dbReference>
<dbReference type="EC" id="2.7.13.3" evidence="3"/>
<evidence type="ECO:0000256" key="1">
    <source>
        <dbReference type="ARBA" id="ARBA00000085"/>
    </source>
</evidence>
<dbReference type="InterPro" id="IPR003661">
    <property type="entry name" value="HisK_dim/P_dom"/>
</dbReference>
<proteinExistence type="predicted"/>
<dbReference type="SMART" id="SM00388">
    <property type="entry name" value="HisKA"/>
    <property type="match status" value="1"/>
</dbReference>
<name>A0A941D945_9MICO</name>
<dbReference type="SMART" id="SM00387">
    <property type="entry name" value="HATPase_c"/>
    <property type="match status" value="1"/>
</dbReference>
<keyword evidence="5" id="KW-0808">Transferase</keyword>
<organism evidence="14 15">
    <name type="scientific">Phycicoccus avicenniae</name>
    <dbReference type="NCBI Taxonomy" id="2828860"/>
    <lineage>
        <taxon>Bacteria</taxon>
        <taxon>Bacillati</taxon>
        <taxon>Actinomycetota</taxon>
        <taxon>Actinomycetes</taxon>
        <taxon>Micrococcales</taxon>
        <taxon>Intrasporangiaceae</taxon>
        <taxon>Phycicoccus</taxon>
    </lineage>
</organism>
<reference evidence="14" key="1">
    <citation type="submission" date="2021-04" db="EMBL/GenBank/DDBJ databases">
        <title>Phycicoccus avicenniae sp. nov., a novel endophytic actinomycetes isolated from branch of Avicennia mariana.</title>
        <authorList>
            <person name="Tuo L."/>
        </authorList>
    </citation>
    <scope>NUCLEOTIDE SEQUENCE</scope>
    <source>
        <strain evidence="14">BSK3Z-2</strain>
    </source>
</reference>
<keyword evidence="9" id="KW-0902">Two-component regulatory system</keyword>